<comment type="caution">
    <text evidence="3">The sequence shown here is derived from an EMBL/GenBank/DDBJ whole genome shotgun (WGS) entry which is preliminary data.</text>
</comment>
<dbReference type="RefSeq" id="WP_161047635.1">
    <property type="nucleotide sequence ID" value="NZ_WWCS01000024.1"/>
</dbReference>
<protein>
    <recommendedName>
        <fullName evidence="5">DUF2514 family protein</fullName>
    </recommendedName>
</protein>
<gene>
    <name evidence="3" type="ORF">GTP55_25735</name>
</gene>
<keyword evidence="4" id="KW-1185">Reference proteome</keyword>
<organism evidence="3 4">
    <name type="scientific">Duganella margarita</name>
    <dbReference type="NCBI Taxonomy" id="2692170"/>
    <lineage>
        <taxon>Bacteria</taxon>
        <taxon>Pseudomonadati</taxon>
        <taxon>Pseudomonadota</taxon>
        <taxon>Betaproteobacteria</taxon>
        <taxon>Burkholderiales</taxon>
        <taxon>Oxalobacteraceae</taxon>
        <taxon>Telluria group</taxon>
        <taxon>Duganella</taxon>
    </lineage>
</organism>
<proteinExistence type="predicted"/>
<evidence type="ECO:0000313" key="4">
    <source>
        <dbReference type="Proteomes" id="UP000466332"/>
    </source>
</evidence>
<dbReference type="EMBL" id="WWCS01000024">
    <property type="protein sequence ID" value="MYN42750.1"/>
    <property type="molecule type" value="Genomic_DNA"/>
</dbReference>
<evidence type="ECO:0000256" key="1">
    <source>
        <dbReference type="SAM" id="MobiDB-lite"/>
    </source>
</evidence>
<evidence type="ECO:0000256" key="2">
    <source>
        <dbReference type="SAM" id="Phobius"/>
    </source>
</evidence>
<keyword evidence="2" id="KW-1133">Transmembrane helix</keyword>
<feature type="region of interest" description="Disordered" evidence="1">
    <location>
        <begin position="118"/>
        <end position="143"/>
    </location>
</feature>
<evidence type="ECO:0008006" key="5">
    <source>
        <dbReference type="Google" id="ProtNLM"/>
    </source>
</evidence>
<accession>A0ABW9WPH9</accession>
<name>A0ABW9WPH9_9BURK</name>
<keyword evidence="2" id="KW-0472">Membrane</keyword>
<feature type="transmembrane region" description="Helical" evidence="2">
    <location>
        <begin position="6"/>
        <end position="24"/>
    </location>
</feature>
<reference evidence="3 4" key="1">
    <citation type="submission" date="2019-12" db="EMBL/GenBank/DDBJ databases">
        <title>Novel species isolated from a subtropical stream in China.</title>
        <authorList>
            <person name="Lu H."/>
        </authorList>
    </citation>
    <scope>NUCLEOTIDE SEQUENCE [LARGE SCALE GENOMIC DNA]</scope>
    <source>
        <strain evidence="3 4">FT109W</strain>
    </source>
</reference>
<dbReference type="Proteomes" id="UP000466332">
    <property type="component" value="Unassembled WGS sequence"/>
</dbReference>
<keyword evidence="2" id="KW-0812">Transmembrane</keyword>
<evidence type="ECO:0000313" key="3">
    <source>
        <dbReference type="EMBL" id="MYN42750.1"/>
    </source>
</evidence>
<sequence>MIAALPWWWKVIGGGAVLVVILLAEQSYESHLIAKGDGAGAARVHAEWKASEAAIEANARREAAADAARARAETAALQSKFAQLAERQQKDRVDHENEKRIAVAAALAGDVRLSVTTAGGAGNPLHEVGADEGSGSRAGPPAEARANLLPATASAILGIAGDYGQLVRDYNSLLGRFDTARATCNSE</sequence>